<dbReference type="PROSITE" id="PS50059">
    <property type="entry name" value="FKBP_PPIASE"/>
    <property type="match status" value="1"/>
</dbReference>
<evidence type="ECO:0000256" key="1">
    <source>
        <dbReference type="ARBA" id="ARBA00000971"/>
    </source>
</evidence>
<comment type="caution">
    <text evidence="9">The sequence shown here is derived from an EMBL/GenBank/DDBJ whole genome shotgun (WGS) entry which is preliminary data.</text>
</comment>
<evidence type="ECO:0000256" key="2">
    <source>
        <dbReference type="ARBA" id="ARBA00013194"/>
    </source>
</evidence>
<keyword evidence="3 5" id="KW-0697">Rotamase</keyword>
<name>A0A9P7BUK2_RHIOR</name>
<dbReference type="InterPro" id="IPR001179">
    <property type="entry name" value="PPIase_FKBP_dom"/>
</dbReference>
<keyword evidence="10" id="KW-1185">Reference proteome</keyword>
<dbReference type="OrthoDB" id="1902587at2759"/>
<reference evidence="9" key="1">
    <citation type="journal article" date="2020" name="Microb. Genom.">
        <title>Genetic diversity of clinical and environmental Mucorales isolates obtained from an investigation of mucormycosis cases among solid organ transplant recipients.</title>
        <authorList>
            <person name="Nguyen M.H."/>
            <person name="Kaul D."/>
            <person name="Muto C."/>
            <person name="Cheng S.J."/>
            <person name="Richter R.A."/>
            <person name="Bruno V.M."/>
            <person name="Liu G."/>
            <person name="Beyhan S."/>
            <person name="Sundermann A.J."/>
            <person name="Mounaud S."/>
            <person name="Pasculle A.W."/>
            <person name="Nierman W.C."/>
            <person name="Driscoll E."/>
            <person name="Cumbie R."/>
            <person name="Clancy C.J."/>
            <person name="Dupont C.L."/>
        </authorList>
    </citation>
    <scope>NUCLEOTIDE SEQUENCE</scope>
    <source>
        <strain evidence="9">GL11</strain>
    </source>
</reference>
<evidence type="ECO:0000313" key="9">
    <source>
        <dbReference type="EMBL" id="KAG1310937.1"/>
    </source>
</evidence>
<evidence type="ECO:0000259" key="8">
    <source>
        <dbReference type="PROSITE" id="PS50059"/>
    </source>
</evidence>
<dbReference type="GO" id="GO:0005783">
    <property type="term" value="C:endoplasmic reticulum"/>
    <property type="evidence" value="ECO:0007669"/>
    <property type="project" value="TreeGrafter"/>
</dbReference>
<dbReference type="AlphaFoldDB" id="A0A9P7BUK2"/>
<dbReference type="Proteomes" id="UP000716291">
    <property type="component" value="Unassembled WGS sequence"/>
</dbReference>
<evidence type="ECO:0000313" key="10">
    <source>
        <dbReference type="Proteomes" id="UP000716291"/>
    </source>
</evidence>
<evidence type="ECO:0000256" key="3">
    <source>
        <dbReference type="ARBA" id="ARBA00023110"/>
    </source>
</evidence>
<feature type="domain" description="PPIase FKBP-type" evidence="8">
    <location>
        <begin position="52"/>
        <end position="141"/>
    </location>
</feature>
<sequence>MSSFILYKCLLLLSLVITVCLANKEAEMEQPTKLLGGVLHKPEKCGFKASTSSTVRLHYRARAWGQDTFFENTYQREAPIEFKLGKRKLVKGIEDGIDGMCAGEVRRLLIPAHQAYGDLGLSNLVPPNSAIVVDVEMVEVISQFSNPWFWLSGLFLCVSFYLYMQQAQQGDSSSPGAFLAAQQQQGQQSQEKKDQ</sequence>
<dbReference type="Pfam" id="PF00254">
    <property type="entry name" value="FKBP_C"/>
    <property type="match status" value="1"/>
</dbReference>
<dbReference type="InterPro" id="IPR046357">
    <property type="entry name" value="PPIase_dom_sf"/>
</dbReference>
<feature type="region of interest" description="Disordered" evidence="6">
    <location>
        <begin position="171"/>
        <end position="195"/>
    </location>
</feature>
<dbReference type="PANTHER" id="PTHR45779:SF7">
    <property type="entry name" value="PEPTIDYLPROLYL ISOMERASE"/>
    <property type="match status" value="1"/>
</dbReference>
<evidence type="ECO:0000256" key="7">
    <source>
        <dbReference type="SAM" id="SignalP"/>
    </source>
</evidence>
<feature type="chain" id="PRO_5040159939" description="peptidylprolyl isomerase" evidence="7">
    <location>
        <begin position="23"/>
        <end position="195"/>
    </location>
</feature>
<dbReference type="SUPFAM" id="SSF54534">
    <property type="entry name" value="FKBP-like"/>
    <property type="match status" value="1"/>
</dbReference>
<proteinExistence type="predicted"/>
<protein>
    <recommendedName>
        <fullName evidence="2 5">peptidylprolyl isomerase</fullName>
        <ecNumber evidence="2 5">5.2.1.8</ecNumber>
    </recommendedName>
</protein>
<dbReference type="Gene3D" id="3.10.50.40">
    <property type="match status" value="1"/>
</dbReference>
<dbReference type="InterPro" id="IPR044609">
    <property type="entry name" value="FKBP2/11"/>
</dbReference>
<accession>A0A9P7BUK2</accession>
<evidence type="ECO:0000256" key="5">
    <source>
        <dbReference type="PROSITE-ProRule" id="PRU00277"/>
    </source>
</evidence>
<evidence type="ECO:0000256" key="4">
    <source>
        <dbReference type="ARBA" id="ARBA00023235"/>
    </source>
</evidence>
<keyword evidence="4 5" id="KW-0413">Isomerase</keyword>
<dbReference type="EC" id="5.2.1.8" evidence="2 5"/>
<evidence type="ECO:0000256" key="6">
    <source>
        <dbReference type="SAM" id="MobiDB-lite"/>
    </source>
</evidence>
<gene>
    <name evidence="9" type="ORF">G6F64_004178</name>
</gene>
<feature type="signal peptide" evidence="7">
    <location>
        <begin position="1"/>
        <end position="22"/>
    </location>
</feature>
<dbReference type="PANTHER" id="PTHR45779">
    <property type="entry name" value="PEPTIDYLPROLYL ISOMERASE"/>
    <property type="match status" value="1"/>
</dbReference>
<organism evidence="9 10">
    <name type="scientific">Rhizopus oryzae</name>
    <name type="common">Mucormycosis agent</name>
    <name type="synonym">Rhizopus arrhizus var. delemar</name>
    <dbReference type="NCBI Taxonomy" id="64495"/>
    <lineage>
        <taxon>Eukaryota</taxon>
        <taxon>Fungi</taxon>
        <taxon>Fungi incertae sedis</taxon>
        <taxon>Mucoromycota</taxon>
        <taxon>Mucoromycotina</taxon>
        <taxon>Mucoromycetes</taxon>
        <taxon>Mucorales</taxon>
        <taxon>Mucorineae</taxon>
        <taxon>Rhizopodaceae</taxon>
        <taxon>Rhizopus</taxon>
    </lineage>
</organism>
<keyword evidence="7" id="KW-0732">Signal</keyword>
<dbReference type="EMBL" id="JAANQT010000446">
    <property type="protein sequence ID" value="KAG1310937.1"/>
    <property type="molecule type" value="Genomic_DNA"/>
</dbReference>
<comment type="catalytic activity">
    <reaction evidence="1 5">
        <text>[protein]-peptidylproline (omega=180) = [protein]-peptidylproline (omega=0)</text>
        <dbReference type="Rhea" id="RHEA:16237"/>
        <dbReference type="Rhea" id="RHEA-COMP:10747"/>
        <dbReference type="Rhea" id="RHEA-COMP:10748"/>
        <dbReference type="ChEBI" id="CHEBI:83833"/>
        <dbReference type="ChEBI" id="CHEBI:83834"/>
        <dbReference type="EC" id="5.2.1.8"/>
    </reaction>
</comment>
<dbReference type="GO" id="GO:0003755">
    <property type="term" value="F:peptidyl-prolyl cis-trans isomerase activity"/>
    <property type="evidence" value="ECO:0007669"/>
    <property type="project" value="UniProtKB-KW"/>
</dbReference>